<dbReference type="GO" id="GO:0009279">
    <property type="term" value="C:cell outer membrane"/>
    <property type="evidence" value="ECO:0007669"/>
    <property type="project" value="UniProtKB-SubCell"/>
</dbReference>
<comment type="similarity">
    <text evidence="2">Belongs to the SusD family.</text>
</comment>
<dbReference type="AlphaFoldDB" id="A0A9D9ERI2"/>
<feature type="chain" id="PRO_5038877266" evidence="6">
    <location>
        <begin position="21"/>
        <end position="637"/>
    </location>
</feature>
<keyword evidence="5" id="KW-0998">Cell outer membrane</keyword>
<keyword evidence="4" id="KW-0472">Membrane</keyword>
<protein>
    <submittedName>
        <fullName evidence="9">RagB/SusD family nutrient uptake outer membrane protein</fullName>
    </submittedName>
</protein>
<dbReference type="Gene3D" id="1.25.40.390">
    <property type="match status" value="1"/>
</dbReference>
<dbReference type="EMBL" id="JADIMI010000022">
    <property type="protein sequence ID" value="MBO8451778.1"/>
    <property type="molecule type" value="Genomic_DNA"/>
</dbReference>
<evidence type="ECO:0000256" key="4">
    <source>
        <dbReference type="ARBA" id="ARBA00023136"/>
    </source>
</evidence>
<feature type="signal peptide" evidence="6">
    <location>
        <begin position="1"/>
        <end position="20"/>
    </location>
</feature>
<dbReference type="SUPFAM" id="SSF48452">
    <property type="entry name" value="TPR-like"/>
    <property type="match status" value="1"/>
</dbReference>
<evidence type="ECO:0000313" key="9">
    <source>
        <dbReference type="EMBL" id="MBO8451778.1"/>
    </source>
</evidence>
<evidence type="ECO:0000256" key="2">
    <source>
        <dbReference type="ARBA" id="ARBA00006275"/>
    </source>
</evidence>
<gene>
    <name evidence="9" type="ORF">IAC06_02690</name>
</gene>
<name>A0A9D9ERI2_9BACT</name>
<evidence type="ECO:0000256" key="3">
    <source>
        <dbReference type="ARBA" id="ARBA00022729"/>
    </source>
</evidence>
<reference evidence="9" key="1">
    <citation type="submission" date="2020-10" db="EMBL/GenBank/DDBJ databases">
        <authorList>
            <person name="Gilroy R."/>
        </authorList>
    </citation>
    <scope>NUCLEOTIDE SEQUENCE</scope>
    <source>
        <strain evidence="9">B1-20833</strain>
    </source>
</reference>
<dbReference type="Pfam" id="PF14322">
    <property type="entry name" value="SusD-like_3"/>
    <property type="match status" value="1"/>
</dbReference>
<evidence type="ECO:0000259" key="7">
    <source>
        <dbReference type="Pfam" id="PF07980"/>
    </source>
</evidence>
<accession>A0A9D9ERI2</accession>
<sequence length="637" mass="74251">MKYNRILIPALSLLPLAACTDMLDIAPANQIASANMWSTESLADKGMAGLYENFYRDDLSRIQLRYEDMAGLNRQGWMGMEFQCDFVSDNYHLRALSDATKDASEFVVWYEWQWCYTSIHRINDALANLHKAGLSTEKLERYICEARFLRAWTYSRLNKIYGGVPLYLEVISEDQCTRSQSTAVEVWNAVITDLNYCIDSPYCPVNTLTENYGRPSKGAAYSLRGMAYMWLAYEAEKGSQTEYDAAYYYQQAVNDFEMVDDCGYGLWAGKFIDFFNYTNEKDHEMIFPLQYNTDAGYCDNLQLIIGGRDTWNSWSNARPSSDFVDYFQNADGTVFHWVDVIPEWEDQVFVDNPAAREVFFLRNGIHLDADGTVIQDNWDRDQAGIIQERIDRVVGLLGGLDEFNRYYLPDGNEDRVRRGYADRDPRLKDIVLTPYEPYDTFKDATDNGGQIQIGKELRWPFLVEGDDYGDYYIGTYNNMFVFKKYSYNKPDDLIDRLRCPTDWPLIRYTDVVLQLAEAYVHVGRSGDAVAIVNQIRARAGMPNISVGSDEEVMEAIRYERRVELCLEGHDFFDEWRWGTYKEMKFQGLERYGGQNWWGEWDGYDYYWYYTDDMYPWAAPAQECQRNPNLKQKPGWAY</sequence>
<feature type="domain" description="RagB/SusD" evidence="7">
    <location>
        <begin position="284"/>
        <end position="635"/>
    </location>
</feature>
<dbReference type="InterPro" id="IPR012944">
    <property type="entry name" value="SusD_RagB_dom"/>
</dbReference>
<organism evidence="9 10">
    <name type="scientific">Candidatus Cryptobacteroides intestinavium</name>
    <dbReference type="NCBI Taxonomy" id="2840766"/>
    <lineage>
        <taxon>Bacteria</taxon>
        <taxon>Pseudomonadati</taxon>
        <taxon>Bacteroidota</taxon>
        <taxon>Bacteroidia</taxon>
        <taxon>Bacteroidales</taxon>
        <taxon>Candidatus Cryptobacteroides</taxon>
    </lineage>
</organism>
<dbReference type="Pfam" id="PF07980">
    <property type="entry name" value="SusD_RagB"/>
    <property type="match status" value="1"/>
</dbReference>
<evidence type="ECO:0000256" key="5">
    <source>
        <dbReference type="ARBA" id="ARBA00023237"/>
    </source>
</evidence>
<evidence type="ECO:0000256" key="1">
    <source>
        <dbReference type="ARBA" id="ARBA00004442"/>
    </source>
</evidence>
<proteinExistence type="inferred from homology"/>
<dbReference type="InterPro" id="IPR033985">
    <property type="entry name" value="SusD-like_N"/>
</dbReference>
<evidence type="ECO:0000259" key="8">
    <source>
        <dbReference type="Pfam" id="PF14322"/>
    </source>
</evidence>
<reference evidence="9" key="2">
    <citation type="journal article" date="2021" name="PeerJ">
        <title>Extensive microbial diversity within the chicken gut microbiome revealed by metagenomics and culture.</title>
        <authorList>
            <person name="Gilroy R."/>
            <person name="Ravi A."/>
            <person name="Getino M."/>
            <person name="Pursley I."/>
            <person name="Horton D.L."/>
            <person name="Alikhan N.F."/>
            <person name="Baker D."/>
            <person name="Gharbi K."/>
            <person name="Hall N."/>
            <person name="Watson M."/>
            <person name="Adriaenssens E.M."/>
            <person name="Foster-Nyarko E."/>
            <person name="Jarju S."/>
            <person name="Secka A."/>
            <person name="Antonio M."/>
            <person name="Oren A."/>
            <person name="Chaudhuri R.R."/>
            <person name="La Ragione R."/>
            <person name="Hildebrand F."/>
            <person name="Pallen M.J."/>
        </authorList>
    </citation>
    <scope>NUCLEOTIDE SEQUENCE</scope>
    <source>
        <strain evidence="9">B1-20833</strain>
    </source>
</reference>
<evidence type="ECO:0000313" key="10">
    <source>
        <dbReference type="Proteomes" id="UP000823661"/>
    </source>
</evidence>
<comment type="caution">
    <text evidence="9">The sequence shown here is derived from an EMBL/GenBank/DDBJ whole genome shotgun (WGS) entry which is preliminary data.</text>
</comment>
<feature type="domain" description="SusD-like N-terminal" evidence="8">
    <location>
        <begin position="23"/>
        <end position="223"/>
    </location>
</feature>
<dbReference type="Proteomes" id="UP000823661">
    <property type="component" value="Unassembled WGS sequence"/>
</dbReference>
<comment type="subcellular location">
    <subcellularLocation>
        <location evidence="1">Cell outer membrane</location>
    </subcellularLocation>
</comment>
<dbReference type="InterPro" id="IPR011990">
    <property type="entry name" value="TPR-like_helical_dom_sf"/>
</dbReference>
<evidence type="ECO:0000256" key="6">
    <source>
        <dbReference type="SAM" id="SignalP"/>
    </source>
</evidence>
<keyword evidence="3 6" id="KW-0732">Signal</keyword>